<feature type="domain" description="S1 motif" evidence="6">
    <location>
        <begin position="1081"/>
        <end position="1150"/>
    </location>
</feature>
<dbReference type="Gene3D" id="3.30.505.10">
    <property type="entry name" value="SH2 domain"/>
    <property type="match status" value="2"/>
</dbReference>
<dbReference type="InterPro" id="IPR028083">
    <property type="entry name" value="Spt6_acidic_N_dom"/>
</dbReference>
<feature type="compositionally biased region" description="Gly residues" evidence="5">
    <location>
        <begin position="1610"/>
        <end position="1621"/>
    </location>
</feature>
<dbReference type="Pfam" id="PF21710">
    <property type="entry name" value="Spt6_S1"/>
    <property type="match status" value="1"/>
</dbReference>
<dbReference type="InterPro" id="IPR035420">
    <property type="entry name" value="Spt6_SH2"/>
</dbReference>
<dbReference type="CDD" id="cd09918">
    <property type="entry name" value="SH2_Nterm_SPT6_like"/>
    <property type="match status" value="1"/>
</dbReference>
<dbReference type="InterPro" id="IPR010994">
    <property type="entry name" value="RuvA_2-like"/>
</dbReference>
<dbReference type="InterPro" id="IPR012340">
    <property type="entry name" value="NA-bd_OB-fold"/>
</dbReference>
<gene>
    <name evidence="7" type="ORF">CSSPJE1EN2_LOCUS11129</name>
</gene>
<reference evidence="7" key="1">
    <citation type="submission" date="2024-03" db="EMBL/GenBank/DDBJ databases">
        <authorList>
            <consortium name="ELIXIR-Norway"/>
            <consortium name="Elixir Norway"/>
        </authorList>
    </citation>
    <scope>NUCLEOTIDE SEQUENCE</scope>
</reference>
<feature type="region of interest" description="Disordered" evidence="5">
    <location>
        <begin position="1"/>
        <end position="60"/>
    </location>
</feature>
<dbReference type="SUPFAM" id="SSF158832">
    <property type="entry name" value="Tex N-terminal region-like"/>
    <property type="match status" value="1"/>
</dbReference>
<feature type="compositionally biased region" description="Polar residues" evidence="5">
    <location>
        <begin position="1645"/>
        <end position="1662"/>
    </location>
</feature>
<dbReference type="CDD" id="cd09928">
    <property type="entry name" value="SH2_Cterm_SPT6_like"/>
    <property type="match status" value="1"/>
</dbReference>
<comment type="subcellular location">
    <subcellularLocation>
        <location evidence="1">Nucleus</location>
    </subcellularLocation>
</comment>
<protein>
    <recommendedName>
        <fullName evidence="6">S1 motif domain-containing protein</fullName>
    </recommendedName>
</protein>
<dbReference type="Gene3D" id="1.10.10.2740">
    <property type="entry name" value="Spt6, Death-like domain"/>
    <property type="match status" value="1"/>
</dbReference>
<dbReference type="InterPro" id="IPR037027">
    <property type="entry name" value="YqgF/RNaseH-like_dom_sf"/>
</dbReference>
<dbReference type="PANTHER" id="PTHR10145">
    <property type="entry name" value="TRANSCRIPTION ELONGATION FACTOR SPT6"/>
    <property type="match status" value="1"/>
</dbReference>
<dbReference type="Pfam" id="PF14632">
    <property type="entry name" value="SPT6_acidic"/>
    <property type="match status" value="1"/>
</dbReference>
<feature type="compositionally biased region" description="Basic and acidic residues" evidence="5">
    <location>
        <begin position="1785"/>
        <end position="1795"/>
    </location>
</feature>
<dbReference type="SMART" id="SM00316">
    <property type="entry name" value="S1"/>
    <property type="match status" value="1"/>
</dbReference>
<dbReference type="PANTHER" id="PTHR10145:SF6">
    <property type="entry name" value="TRANSCRIPTION ELONGATION FACTOR SPT6"/>
    <property type="match status" value="1"/>
</dbReference>
<dbReference type="InterPro" id="IPR023323">
    <property type="entry name" value="Tex-like_dom_sf"/>
</dbReference>
<dbReference type="Pfam" id="PF17674">
    <property type="entry name" value="HHH_9"/>
    <property type="match status" value="1"/>
</dbReference>
<dbReference type="InterPro" id="IPR028231">
    <property type="entry name" value="Spt6_YqgF"/>
</dbReference>
<dbReference type="SUPFAM" id="SSF53098">
    <property type="entry name" value="Ribonuclease H-like"/>
    <property type="match status" value="1"/>
</dbReference>
<name>A0ABP1AZV3_9BRYO</name>
<feature type="compositionally biased region" description="Polar residues" evidence="5">
    <location>
        <begin position="1709"/>
        <end position="1720"/>
    </location>
</feature>
<evidence type="ECO:0000256" key="2">
    <source>
        <dbReference type="ARBA" id="ARBA00009253"/>
    </source>
</evidence>
<dbReference type="InterPro" id="IPR032706">
    <property type="entry name" value="Spt6_HHH"/>
</dbReference>
<dbReference type="Proteomes" id="UP001497522">
    <property type="component" value="Chromosome 18"/>
</dbReference>
<dbReference type="InterPro" id="IPR003029">
    <property type="entry name" value="S1_domain"/>
</dbReference>
<dbReference type="Gene3D" id="2.40.50.140">
    <property type="entry name" value="Nucleic acid-binding proteins"/>
    <property type="match status" value="1"/>
</dbReference>
<dbReference type="InterPro" id="IPR055179">
    <property type="entry name" value="Tex-like_central_region"/>
</dbReference>
<dbReference type="Pfam" id="PF22706">
    <property type="entry name" value="Tex_central_region"/>
    <property type="match status" value="1"/>
</dbReference>
<dbReference type="InterPro" id="IPR017072">
    <property type="entry name" value="TF_Spt6"/>
</dbReference>
<dbReference type="InterPro" id="IPR036860">
    <property type="entry name" value="SH2_dom_sf"/>
</dbReference>
<dbReference type="InterPro" id="IPR035019">
    <property type="entry name" value="Spt6_SH2_N"/>
</dbReference>
<dbReference type="SUPFAM" id="SSF47781">
    <property type="entry name" value="RuvA domain 2-like"/>
    <property type="match status" value="2"/>
</dbReference>
<proteinExistence type="inferred from homology"/>
<dbReference type="Pfam" id="PF14633">
    <property type="entry name" value="SH2_2"/>
    <property type="match status" value="1"/>
</dbReference>
<dbReference type="InterPro" id="IPR042066">
    <property type="entry name" value="Spt6_death-like"/>
</dbReference>
<organism evidence="7 8">
    <name type="scientific">Sphagnum jensenii</name>
    <dbReference type="NCBI Taxonomy" id="128206"/>
    <lineage>
        <taxon>Eukaryota</taxon>
        <taxon>Viridiplantae</taxon>
        <taxon>Streptophyta</taxon>
        <taxon>Embryophyta</taxon>
        <taxon>Bryophyta</taxon>
        <taxon>Sphagnophytina</taxon>
        <taxon>Sphagnopsida</taxon>
        <taxon>Sphagnales</taxon>
        <taxon>Sphagnaceae</taxon>
        <taxon>Sphagnum</taxon>
    </lineage>
</organism>
<keyword evidence="3" id="KW-0804">Transcription</keyword>
<evidence type="ECO:0000256" key="4">
    <source>
        <dbReference type="ARBA" id="ARBA00023242"/>
    </source>
</evidence>
<dbReference type="Gene3D" id="1.10.3500.10">
    <property type="entry name" value="Tex N-terminal region-like"/>
    <property type="match status" value="1"/>
</dbReference>
<dbReference type="SMART" id="SM00732">
    <property type="entry name" value="YqgFc"/>
    <property type="match status" value="1"/>
</dbReference>
<dbReference type="Gene3D" id="1.10.10.650">
    <property type="entry name" value="RuvA domain 2-like"/>
    <property type="match status" value="1"/>
</dbReference>
<feature type="region of interest" description="Disordered" evidence="5">
    <location>
        <begin position="1407"/>
        <end position="1859"/>
    </location>
</feature>
<dbReference type="InterPro" id="IPR041692">
    <property type="entry name" value="HHH_9"/>
</dbReference>
<dbReference type="InterPro" id="IPR023319">
    <property type="entry name" value="Tex-like_HTH_dom_sf"/>
</dbReference>
<dbReference type="Pfam" id="PF14639">
    <property type="entry name" value="YqgF"/>
    <property type="match status" value="1"/>
</dbReference>
<dbReference type="PROSITE" id="PS50126">
    <property type="entry name" value="S1"/>
    <property type="match status" value="1"/>
</dbReference>
<dbReference type="InterPro" id="IPR049540">
    <property type="entry name" value="Spt6-like_S1"/>
</dbReference>
<dbReference type="InterPro" id="IPR035018">
    <property type="entry name" value="Spt6_SH2_C"/>
</dbReference>
<keyword evidence="8" id="KW-1185">Reference proteome</keyword>
<feature type="compositionally biased region" description="Gly residues" evidence="5">
    <location>
        <begin position="1839"/>
        <end position="1850"/>
    </location>
</feature>
<evidence type="ECO:0000259" key="6">
    <source>
        <dbReference type="PROSITE" id="PS50126"/>
    </source>
</evidence>
<dbReference type="Pfam" id="PF14635">
    <property type="entry name" value="HHH_7"/>
    <property type="match status" value="1"/>
</dbReference>
<feature type="compositionally biased region" description="Basic and acidic residues" evidence="5">
    <location>
        <begin position="1407"/>
        <end position="1417"/>
    </location>
</feature>
<dbReference type="SUPFAM" id="SSF50249">
    <property type="entry name" value="Nucleic acid-binding proteins"/>
    <property type="match status" value="1"/>
</dbReference>
<dbReference type="EMBL" id="OZ023719">
    <property type="protein sequence ID" value="CAK9868134.1"/>
    <property type="molecule type" value="Genomic_DNA"/>
</dbReference>
<sequence>MARKKKREEDEEEEQVRGQKGSRCKKAVADDGEEDEDEEENGKDEYAKDNFIVDEAEEEDEEEAYVIKKGKAKKEKHQKRFLLYLSNRTFHMMPSRQNCHVLNCGDNNKKFKRLKKAGHVTGEKGSGSIGLSDEEDGGVWQRHTAEEQLKRSLFGDDEARQEAQEIFGSVSSLRRKHMMKETAGLDNEKRDEENDEDEYGCAQQAPSQKILEKQFEPTLLEEKFLSERNDHLRKTDVPERLQILEEAVGAFPESETASREAEWIFDHAFGPLAVPMRSEFQYLLKMDKTEIVKQIANVLLMVHDEKLELPFIGMYRREECLDLLGEPDINDMDDKPKIRYHEALWAVQNWDKKWLLLQGRKISLQAAYERRIPIDTRDDPEKEDLVEKLLRALMDAPSEQAVDDVDAKFNLHFPPDEVEIVANGFKRPKQKSFYSICRKAGLASMAKHFGLSPDQFGENLLLMYKKHDVKDEAISPDELASRFCATAKETSGGFQEPQSVIKGAQHMVAVEISTEPAVREYVRHIYTDKAVVSTKPTPEGNSAIDSFHAYAGVKWLLNKPISAFYGEQWLLIQKAEEEKQLEVTIGLPKDIIENSLTQEFESLYLSEGVSLTAQQWNEHRRQILRDALVSLVLPSMEKEARMIMAARAKLWLAAECGLKLWKKVSMAPYVPPKMVDNEDRSDSVVVPRVLACCWGPGYPATTFVMLDSAGGVLNVLSTGYLNIRAASPEQEQRKMNDQNRLLKFMRDYRPHVIVLGAANVQCRYLYRDIVEDLMFKLVEQHPRDSAEGVDMIKVVYGDESIPSLYENSQVSQEQLPGHPGIVRRAVAVGRFFQNPIAMVASLCGSTKEVLSLRLHPMQSILNSEELYEAIEYVMGMVTNQVGIDINLAASNDWLFAPLQFIAGLGPRKAGTIQRAIQSVGRLRTRKELYAGLRLMGMKVFINSAGFIRVCGSGQAASGTPTWDPLDNTRIHPESYLVAKNMAKAALKEEATRNEKDVDDDYLEKSVEHIIENPNVLSTVDIKEYALGVQVRGQTQKIHTLALIKSELQHGFCEWRYEYADPNSDEEFYLLSGESEETLALGRIVQAKVRKVQEHRVMCVLPSGLLGFIQQEDLSDEQEVVPSDKMAEGSTVTCRIKDVNKEKYIVDLTCKDSDMKGDFWANHQQRDPFYSEDKSFMRLQYEKACMKKDEEKKKAFKPRMIVHPQFQNFSLDDAIKALEDKDVGEVIIRPSIKGPTHLSMTLKISDGVYNNIDILEGGKESRDLTSFLSLGKTLMIDGETFEGLDEVITRYVDPVVSLLRAMIQYRKFKHGFKVEIDDTLRSEKAENPKRIPYCFCIAHEHPGAFMLSYIRRINPQHEYISISPKGFRFRKKNFESIDKLVTYFQEHFHDPVQDASPRGLLATPKFGYDNRNRWDHGGDSSTGRGGQGRSRGDRGRGRGRGHGRGRGQEYGYGNGRGSGRGKESWGSARSSQGGGWDNRDKDAETTTSGGPAWDKDAGTTSEWAAWEKDAGITTSGGAAWDKDKGTTSGGAAWGKDEGTTSGGAAWDNDTGTKDSGGGGWEEVVAGGASSGGDNWDKLITTSNNTEVARSGWKSGTGAEWTKPVAPSSGGWEDGSGGSGHWGAGWNQGQDGGGGNQGDLDKGGNQAQVKSNDNNWGQDVASSTHAHDGWNEVAANPVHDEDVGGNQGSSGRSGDYASEAQEQNPAAGDINWQSLKADTSSGDWGAPSKVDTSGGDWGALEPAAPVVSRDKNELPAPGSSGGWNQDKGSEPDWDSKVQPPASTGVDGWDKEAEEPPKKTGLSSGWDAPAESSEGAGWGAFSADGGGQDKASEGWDQLDSTPGGGWKQQGRGGQRVPPSPGC</sequence>
<keyword evidence="4" id="KW-0539">Nucleus</keyword>
<feature type="compositionally biased region" description="Acidic residues" evidence="5">
    <location>
        <begin position="30"/>
        <end position="42"/>
    </location>
</feature>
<evidence type="ECO:0000256" key="1">
    <source>
        <dbReference type="ARBA" id="ARBA00004123"/>
    </source>
</evidence>
<dbReference type="InterPro" id="IPR012337">
    <property type="entry name" value="RNaseH-like_sf"/>
</dbReference>
<evidence type="ECO:0000256" key="3">
    <source>
        <dbReference type="ARBA" id="ARBA00023163"/>
    </source>
</evidence>
<dbReference type="Gene3D" id="1.10.150.850">
    <property type="entry name" value="Spt6, helix-hairpin-helix domain"/>
    <property type="match status" value="1"/>
</dbReference>
<feature type="compositionally biased region" description="Gly residues" evidence="5">
    <location>
        <begin position="1447"/>
        <end position="1457"/>
    </location>
</feature>
<dbReference type="InterPro" id="IPR006641">
    <property type="entry name" value="YqgF/RNaseH-like_dom"/>
</dbReference>
<evidence type="ECO:0000313" key="8">
    <source>
        <dbReference type="Proteomes" id="UP001497522"/>
    </source>
</evidence>
<evidence type="ECO:0000313" key="7">
    <source>
        <dbReference type="EMBL" id="CAK9868134.1"/>
    </source>
</evidence>
<evidence type="ECO:0000256" key="5">
    <source>
        <dbReference type="SAM" id="MobiDB-lite"/>
    </source>
</evidence>
<comment type="similarity">
    <text evidence="2">Belongs to the SPT6 family.</text>
</comment>
<dbReference type="Gene3D" id="3.30.420.140">
    <property type="entry name" value="YqgF/RNase H-like domain"/>
    <property type="match status" value="1"/>
</dbReference>
<feature type="region of interest" description="Disordered" evidence="5">
    <location>
        <begin position="180"/>
        <end position="203"/>
    </location>
</feature>
<accession>A0ABP1AZV3</accession>